<reference evidence="2 3" key="1">
    <citation type="submission" date="2014-04" db="EMBL/GenBank/DDBJ databases">
        <authorList>
            <consortium name="DOE Joint Genome Institute"/>
            <person name="Kuo A."/>
            <person name="Kohler A."/>
            <person name="Costa M.D."/>
            <person name="Nagy L.G."/>
            <person name="Floudas D."/>
            <person name="Copeland A."/>
            <person name="Barry K.W."/>
            <person name="Cichocki N."/>
            <person name="Veneault-Fourrey C."/>
            <person name="LaButti K."/>
            <person name="Lindquist E.A."/>
            <person name="Lipzen A."/>
            <person name="Lundell T."/>
            <person name="Morin E."/>
            <person name="Murat C."/>
            <person name="Sun H."/>
            <person name="Tunlid A."/>
            <person name="Henrissat B."/>
            <person name="Grigoriev I.V."/>
            <person name="Hibbett D.S."/>
            <person name="Martin F."/>
            <person name="Nordberg H.P."/>
            <person name="Cantor M.N."/>
            <person name="Hua S.X."/>
        </authorList>
    </citation>
    <scope>NUCLEOTIDE SEQUENCE [LARGE SCALE GENOMIC DNA]</scope>
    <source>
        <strain evidence="2 3">Marx 270</strain>
    </source>
</reference>
<evidence type="ECO:0000313" key="2">
    <source>
        <dbReference type="EMBL" id="KIO13062.1"/>
    </source>
</evidence>
<reference evidence="3" key="2">
    <citation type="submission" date="2015-01" db="EMBL/GenBank/DDBJ databases">
        <title>Evolutionary Origins and Diversification of the Mycorrhizal Mutualists.</title>
        <authorList>
            <consortium name="DOE Joint Genome Institute"/>
            <consortium name="Mycorrhizal Genomics Consortium"/>
            <person name="Kohler A."/>
            <person name="Kuo A."/>
            <person name="Nagy L.G."/>
            <person name="Floudas D."/>
            <person name="Copeland A."/>
            <person name="Barry K.W."/>
            <person name="Cichocki N."/>
            <person name="Veneault-Fourrey C."/>
            <person name="LaButti K."/>
            <person name="Lindquist E.A."/>
            <person name="Lipzen A."/>
            <person name="Lundell T."/>
            <person name="Morin E."/>
            <person name="Murat C."/>
            <person name="Riley R."/>
            <person name="Ohm R."/>
            <person name="Sun H."/>
            <person name="Tunlid A."/>
            <person name="Henrissat B."/>
            <person name="Grigoriev I.V."/>
            <person name="Hibbett D.S."/>
            <person name="Martin F."/>
        </authorList>
    </citation>
    <scope>NUCLEOTIDE SEQUENCE [LARGE SCALE GENOMIC DNA]</scope>
    <source>
        <strain evidence="3">Marx 270</strain>
    </source>
</reference>
<dbReference type="HOGENOM" id="CLU_3074394_0_0_1"/>
<protein>
    <submittedName>
        <fullName evidence="2">Uncharacterized protein</fullName>
    </submittedName>
</protein>
<gene>
    <name evidence="2" type="ORF">M404DRAFT_960824</name>
</gene>
<evidence type="ECO:0000256" key="1">
    <source>
        <dbReference type="SAM" id="MobiDB-lite"/>
    </source>
</evidence>
<dbReference type="AlphaFoldDB" id="A0A0C3KU20"/>
<feature type="non-terminal residue" evidence="2">
    <location>
        <position position="1"/>
    </location>
</feature>
<evidence type="ECO:0000313" key="3">
    <source>
        <dbReference type="Proteomes" id="UP000054217"/>
    </source>
</evidence>
<organism evidence="2 3">
    <name type="scientific">Pisolithus tinctorius Marx 270</name>
    <dbReference type="NCBI Taxonomy" id="870435"/>
    <lineage>
        <taxon>Eukaryota</taxon>
        <taxon>Fungi</taxon>
        <taxon>Dikarya</taxon>
        <taxon>Basidiomycota</taxon>
        <taxon>Agaricomycotina</taxon>
        <taxon>Agaricomycetes</taxon>
        <taxon>Agaricomycetidae</taxon>
        <taxon>Boletales</taxon>
        <taxon>Sclerodermatineae</taxon>
        <taxon>Pisolithaceae</taxon>
        <taxon>Pisolithus</taxon>
    </lineage>
</organism>
<sequence length="53" mass="5814">QPQPYRPHGSGYVQCDLSVLCVHQTSTDTRDIAPSKRTSWRSKMSGAAAQPRG</sequence>
<feature type="region of interest" description="Disordered" evidence="1">
    <location>
        <begin position="27"/>
        <end position="53"/>
    </location>
</feature>
<proteinExistence type="predicted"/>
<dbReference type="Proteomes" id="UP000054217">
    <property type="component" value="Unassembled WGS sequence"/>
</dbReference>
<dbReference type="EMBL" id="KN831947">
    <property type="protein sequence ID" value="KIO13062.1"/>
    <property type="molecule type" value="Genomic_DNA"/>
</dbReference>
<name>A0A0C3KU20_PISTI</name>
<accession>A0A0C3KU20</accession>
<dbReference type="InParanoid" id="A0A0C3KU20"/>
<keyword evidence="3" id="KW-1185">Reference proteome</keyword>